<feature type="domain" description="Lsr2 dimerization" evidence="2">
    <location>
        <begin position="1"/>
        <end position="58"/>
    </location>
</feature>
<dbReference type="InterPro" id="IPR055370">
    <property type="entry name" value="Lsr2_DNA-bd"/>
</dbReference>
<dbReference type="EMBL" id="BMNZ01000005">
    <property type="protein sequence ID" value="GGM99514.1"/>
    <property type="molecule type" value="Genomic_DNA"/>
</dbReference>
<accession>A0ABQ2I3J7</accession>
<evidence type="ECO:0000313" key="5">
    <source>
        <dbReference type="Proteomes" id="UP000623461"/>
    </source>
</evidence>
<evidence type="ECO:0000259" key="3">
    <source>
        <dbReference type="Pfam" id="PF23359"/>
    </source>
</evidence>
<sequence>MATKLITTLVDDVDGTEAAETLTFALDGTTYEIDLSSKNAEALRVTVAAWAGKARQIGNRTGARRNIKAVGDSRNALIRAWAAKEGLEIPARGRIPKAVQRQYDAAQ</sequence>
<organism evidence="4 5">
    <name type="scientific">Terrabacter tumescens</name>
    <dbReference type="NCBI Taxonomy" id="60443"/>
    <lineage>
        <taxon>Bacteria</taxon>
        <taxon>Bacillati</taxon>
        <taxon>Actinomycetota</taxon>
        <taxon>Actinomycetes</taxon>
        <taxon>Micrococcales</taxon>
        <taxon>Intrasporangiaceae</taxon>
        <taxon>Terrabacter</taxon>
    </lineage>
</organism>
<name>A0ABQ2I3J7_9MICO</name>
<keyword evidence="5" id="KW-1185">Reference proteome</keyword>
<feature type="domain" description="Lsr2 DNA-binding" evidence="3">
    <location>
        <begin position="73"/>
        <end position="106"/>
    </location>
</feature>
<evidence type="ECO:0000313" key="4">
    <source>
        <dbReference type="EMBL" id="GGM99514.1"/>
    </source>
</evidence>
<gene>
    <name evidence="4" type="ORF">GCM10009721_28190</name>
</gene>
<evidence type="ECO:0000256" key="1">
    <source>
        <dbReference type="ARBA" id="ARBA00023125"/>
    </source>
</evidence>
<evidence type="ECO:0000259" key="2">
    <source>
        <dbReference type="Pfam" id="PF11774"/>
    </source>
</evidence>
<keyword evidence="1" id="KW-0238">DNA-binding</keyword>
<dbReference type="Gene3D" id="4.10.320.10">
    <property type="entry name" value="E3-binding domain"/>
    <property type="match status" value="1"/>
</dbReference>
<dbReference type="Gene3D" id="3.30.60.230">
    <property type="entry name" value="Lsr2, dimerization domain"/>
    <property type="match status" value="1"/>
</dbReference>
<proteinExistence type="predicted"/>
<protein>
    <submittedName>
        <fullName evidence="4">Lsr2 family protein</fullName>
    </submittedName>
</protein>
<reference evidence="5" key="1">
    <citation type="journal article" date="2019" name="Int. J. Syst. Evol. Microbiol.">
        <title>The Global Catalogue of Microorganisms (GCM) 10K type strain sequencing project: providing services to taxonomists for standard genome sequencing and annotation.</title>
        <authorList>
            <consortium name="The Broad Institute Genomics Platform"/>
            <consortium name="The Broad Institute Genome Sequencing Center for Infectious Disease"/>
            <person name="Wu L."/>
            <person name="Ma J."/>
        </authorList>
    </citation>
    <scope>NUCLEOTIDE SEQUENCE [LARGE SCALE GENOMIC DNA]</scope>
    <source>
        <strain evidence="5">JCM 1365</strain>
    </source>
</reference>
<dbReference type="RefSeq" id="WP_030199400.1">
    <property type="nucleotide sequence ID" value="NZ_BMNZ01000005.1"/>
</dbReference>
<dbReference type="Pfam" id="PF11774">
    <property type="entry name" value="Lsr2"/>
    <property type="match status" value="1"/>
</dbReference>
<dbReference type="Proteomes" id="UP000623461">
    <property type="component" value="Unassembled WGS sequence"/>
</dbReference>
<dbReference type="InterPro" id="IPR036625">
    <property type="entry name" value="E3-bd_dom_sf"/>
</dbReference>
<dbReference type="InterPro" id="IPR024412">
    <property type="entry name" value="Lsr2_dim_dom"/>
</dbReference>
<dbReference type="Pfam" id="PF23359">
    <property type="entry name" value="Lsr2_DNA-bd"/>
    <property type="match status" value="1"/>
</dbReference>
<dbReference type="InterPro" id="IPR042261">
    <property type="entry name" value="Lsr2-like_dimerization"/>
</dbReference>
<comment type="caution">
    <text evidence="4">The sequence shown here is derived from an EMBL/GenBank/DDBJ whole genome shotgun (WGS) entry which is preliminary data.</text>
</comment>